<evidence type="ECO:0000313" key="13">
    <source>
        <dbReference type="Proteomes" id="UP000187891"/>
    </source>
</evidence>
<comment type="similarity">
    <text evidence="10">Belongs to the DNA photolyase family.</text>
</comment>
<feature type="site" description="Electron transfer via tryptophanyl radical" evidence="9">
    <location>
        <position position="364"/>
    </location>
</feature>
<dbReference type="InterPro" id="IPR036134">
    <property type="entry name" value="Crypto/Photolyase_FAD-like_sf"/>
</dbReference>
<dbReference type="FunFam" id="1.10.579.10:FF:000003">
    <property type="entry name" value="Deoxyribodipyrimidine photo-lyase"/>
    <property type="match status" value="1"/>
</dbReference>
<name>A0A1R3TRX2_9HYPH</name>
<dbReference type="GO" id="GO:0000719">
    <property type="term" value="P:photoreactive repair"/>
    <property type="evidence" value="ECO:0007669"/>
    <property type="project" value="UniProtKB-ARBA"/>
</dbReference>
<evidence type="ECO:0000256" key="8">
    <source>
        <dbReference type="PIRSR" id="PIRSR602081-1"/>
    </source>
</evidence>
<feature type="binding site" evidence="8">
    <location>
        <begin position="241"/>
        <end position="245"/>
    </location>
    <ligand>
        <name>FAD</name>
        <dbReference type="ChEBI" id="CHEBI:57692"/>
    </ligand>
</feature>
<evidence type="ECO:0000256" key="2">
    <source>
        <dbReference type="ARBA" id="ARBA00013149"/>
    </source>
</evidence>
<dbReference type="InterPro" id="IPR018394">
    <property type="entry name" value="DNA_photolyase_1_CS_C"/>
</dbReference>
<dbReference type="InterPro" id="IPR002081">
    <property type="entry name" value="Cryptochrome/DNA_photolyase_1"/>
</dbReference>
<dbReference type="Proteomes" id="UP000187891">
    <property type="component" value="Unassembled WGS sequence"/>
</dbReference>
<dbReference type="RefSeq" id="WP_077120681.1">
    <property type="nucleotide sequence ID" value="NZ_FMUE01000007.1"/>
</dbReference>
<dbReference type="SUPFAM" id="SSF48173">
    <property type="entry name" value="Cryptochrome/photolyase FAD-binding domain"/>
    <property type="match status" value="1"/>
</dbReference>
<dbReference type="EC" id="4.1.99.3" evidence="2"/>
<comment type="cofactor">
    <cofactor evidence="1">
        <name>(6R)-5,10-methylene-5,6,7,8-tetrahydrofolate</name>
        <dbReference type="ChEBI" id="CHEBI:15636"/>
    </cofactor>
</comment>
<comment type="catalytic activity">
    <reaction evidence="7">
        <text>cyclobutadipyrimidine (in DNA) = 2 pyrimidine residues (in DNA).</text>
        <dbReference type="EC" id="4.1.99.3"/>
    </reaction>
</comment>
<dbReference type="EMBL" id="FMUE01000007">
    <property type="protein sequence ID" value="SCX27053.1"/>
    <property type="molecule type" value="Genomic_DNA"/>
</dbReference>
<organism evidence="12 13">
    <name type="scientific">Agrobacterium rosae</name>
    <dbReference type="NCBI Taxonomy" id="1972867"/>
    <lineage>
        <taxon>Bacteria</taxon>
        <taxon>Pseudomonadati</taxon>
        <taxon>Pseudomonadota</taxon>
        <taxon>Alphaproteobacteria</taxon>
        <taxon>Hyphomicrobiales</taxon>
        <taxon>Rhizobiaceae</taxon>
        <taxon>Rhizobium/Agrobacterium group</taxon>
        <taxon>Agrobacterium</taxon>
    </lineage>
</organism>
<dbReference type="PANTHER" id="PTHR11455:SF9">
    <property type="entry name" value="CRYPTOCHROME CIRCADIAN CLOCK 5 ISOFORM X1"/>
    <property type="match status" value="1"/>
</dbReference>
<feature type="binding site" evidence="8">
    <location>
        <position position="277"/>
    </location>
    <ligand>
        <name>FAD</name>
        <dbReference type="ChEBI" id="CHEBI:57692"/>
    </ligand>
</feature>
<dbReference type="STRING" id="1907666.DSM25559_2935"/>
<gene>
    <name evidence="12" type="primary">phr</name>
    <name evidence="12" type="ORF">DSM25559_2935</name>
</gene>
<evidence type="ECO:0000259" key="11">
    <source>
        <dbReference type="PROSITE" id="PS51645"/>
    </source>
</evidence>
<evidence type="ECO:0000256" key="3">
    <source>
        <dbReference type="ARBA" id="ARBA00014046"/>
    </source>
</evidence>
<dbReference type="InterPro" id="IPR006050">
    <property type="entry name" value="DNA_photolyase_N"/>
</dbReference>
<protein>
    <recommendedName>
        <fullName evidence="3">Deoxyribodipyrimidine photo-lyase</fullName>
        <ecNumber evidence="2">4.1.99.3</ecNumber>
    </recommendedName>
</protein>
<sequence length="482" mass="54699">MTEHKNPVILWFRKDLRIADNHALAAAAAHGAAVIPVYIRDEKNRTSVALGGAQEWWLHHSLTALSTALKKAGSRLILLSGEPETVLKKLLSETGADTIFWNRRYDPQGIETDSRIKKTFRDDGFEVESFAGHLLHEPSKLKTKTGGPYRVYTPFWRAIEAGEEPGEPLSAPSKLVSPSSWPKSEKLDEWNLLPKKPDWAKDFSDVWTPGADSAAEKLESFVDASLKGYEEARDFPAKPATSMLSPHLAMGEISPAQVWHATRGLSHTIPSHDLSRFRKEIVWREFCYHLLFHFPELDEKNWNDSFDAFEWQTDTAKFQAWKKGMTGYPIVDAGMRQLWKHGVMHNRVRMITASFLIKHLLIDWREGEKWFRDTLVDADPASNAANWQWVAGSGADASPFFRIFNPILQGQKFDADGEYVKTFVPELSKLDKKFIHKPFDAPKDVLKKANIELGKHYPKPVVDHAQARQYALEAYSAIKKSG</sequence>
<evidence type="ECO:0000256" key="1">
    <source>
        <dbReference type="ARBA" id="ARBA00001932"/>
    </source>
</evidence>
<evidence type="ECO:0000256" key="9">
    <source>
        <dbReference type="PIRSR" id="PIRSR602081-2"/>
    </source>
</evidence>
<dbReference type="Gene3D" id="3.40.50.620">
    <property type="entry name" value="HUPs"/>
    <property type="match status" value="1"/>
</dbReference>
<keyword evidence="5 8" id="KW-0274">FAD</keyword>
<evidence type="ECO:0000256" key="4">
    <source>
        <dbReference type="ARBA" id="ARBA00022630"/>
    </source>
</evidence>
<dbReference type="GO" id="GO:0003904">
    <property type="term" value="F:deoxyribodipyrimidine photo-lyase activity"/>
    <property type="evidence" value="ECO:0007669"/>
    <property type="project" value="UniProtKB-EC"/>
</dbReference>
<dbReference type="Gene3D" id="1.10.579.10">
    <property type="entry name" value="DNA Cyclobutane Dipyrimidine Photolyase, subunit A, domain 3"/>
    <property type="match status" value="1"/>
</dbReference>
<feature type="site" description="Electron transfer via tryptophanyl radical" evidence="9">
    <location>
        <position position="387"/>
    </location>
</feature>
<accession>A0A1R3TRX2</accession>
<keyword evidence="12" id="KW-0456">Lyase</keyword>
<dbReference type="SUPFAM" id="SSF52425">
    <property type="entry name" value="Cryptochrome/photolyase, N-terminal domain"/>
    <property type="match status" value="1"/>
</dbReference>
<dbReference type="Gene3D" id="1.25.40.80">
    <property type="match status" value="1"/>
</dbReference>
<evidence type="ECO:0000256" key="7">
    <source>
        <dbReference type="ARBA" id="ARBA00033999"/>
    </source>
</evidence>
<feature type="site" description="Electron transfer via tryptophanyl radical" evidence="9">
    <location>
        <position position="311"/>
    </location>
</feature>
<dbReference type="InterPro" id="IPR014729">
    <property type="entry name" value="Rossmann-like_a/b/a_fold"/>
</dbReference>
<feature type="domain" description="Photolyase/cryptochrome alpha/beta" evidence="11">
    <location>
        <begin position="6"/>
        <end position="135"/>
    </location>
</feature>
<feature type="binding site" evidence="8">
    <location>
        <begin position="377"/>
        <end position="379"/>
    </location>
    <ligand>
        <name>FAD</name>
        <dbReference type="ChEBI" id="CHEBI:57692"/>
    </ligand>
</feature>
<keyword evidence="4 8" id="KW-0285">Flavoprotein</keyword>
<dbReference type="PRINTS" id="PR00147">
    <property type="entry name" value="DNAPHOTLYASE"/>
</dbReference>
<dbReference type="PROSITE" id="PS00394">
    <property type="entry name" value="DNA_PHOTOLYASES_1_1"/>
    <property type="match status" value="1"/>
</dbReference>
<keyword evidence="6 10" id="KW-0157">Chromophore</keyword>
<dbReference type="PANTHER" id="PTHR11455">
    <property type="entry name" value="CRYPTOCHROME"/>
    <property type="match status" value="1"/>
</dbReference>
<feature type="binding site" evidence="8">
    <location>
        <position position="229"/>
    </location>
    <ligand>
        <name>FAD</name>
        <dbReference type="ChEBI" id="CHEBI:57692"/>
    </ligand>
</feature>
<reference evidence="13" key="1">
    <citation type="submission" date="2016-10" db="EMBL/GenBank/DDBJ databases">
        <authorList>
            <person name="Wibberg D."/>
        </authorList>
    </citation>
    <scope>NUCLEOTIDE SEQUENCE [LARGE SCALE GENOMIC DNA]</scope>
</reference>
<dbReference type="GO" id="GO:0003677">
    <property type="term" value="F:DNA binding"/>
    <property type="evidence" value="ECO:0007669"/>
    <property type="project" value="TreeGrafter"/>
</dbReference>
<evidence type="ECO:0000313" key="12">
    <source>
        <dbReference type="EMBL" id="SCX27053.1"/>
    </source>
</evidence>
<evidence type="ECO:0000256" key="6">
    <source>
        <dbReference type="ARBA" id="ARBA00022991"/>
    </source>
</evidence>
<dbReference type="InterPro" id="IPR036155">
    <property type="entry name" value="Crypto/Photolyase_N_sf"/>
</dbReference>
<comment type="cofactor">
    <cofactor evidence="8">
        <name>FAD</name>
        <dbReference type="ChEBI" id="CHEBI:57692"/>
    </cofactor>
    <text evidence="8">Binds 1 FAD per subunit.</text>
</comment>
<evidence type="ECO:0000256" key="5">
    <source>
        <dbReference type="ARBA" id="ARBA00022827"/>
    </source>
</evidence>
<dbReference type="Pfam" id="PF00875">
    <property type="entry name" value="DNA_photolyase"/>
    <property type="match status" value="1"/>
</dbReference>
<proteinExistence type="inferred from homology"/>
<dbReference type="PROSITE" id="PS00691">
    <property type="entry name" value="DNA_PHOTOLYASES_1_2"/>
    <property type="match status" value="1"/>
</dbReference>
<dbReference type="InterPro" id="IPR005101">
    <property type="entry name" value="Cryptochr/Photolyase_FAD-bd"/>
</dbReference>
<dbReference type="GO" id="GO:0071949">
    <property type="term" value="F:FAD binding"/>
    <property type="evidence" value="ECO:0007669"/>
    <property type="project" value="TreeGrafter"/>
</dbReference>
<evidence type="ECO:0000256" key="10">
    <source>
        <dbReference type="RuleBase" id="RU004182"/>
    </source>
</evidence>
<dbReference type="AlphaFoldDB" id="A0A1R3TRX2"/>
<dbReference type="PROSITE" id="PS51645">
    <property type="entry name" value="PHR_CRY_ALPHA_BETA"/>
    <property type="match status" value="1"/>
</dbReference>
<dbReference type="Pfam" id="PF03441">
    <property type="entry name" value="FAD_binding_7"/>
    <property type="match status" value="1"/>
</dbReference>